<dbReference type="InterPro" id="IPR011990">
    <property type="entry name" value="TPR-like_helical_dom_sf"/>
</dbReference>
<dbReference type="PANTHER" id="PTHR31859">
    <property type="entry name" value="TETRATRICOPEPTIDE REPEAT PROTEIN 39 FAMILY MEMBER"/>
    <property type="match status" value="1"/>
</dbReference>
<reference evidence="1" key="1">
    <citation type="submission" date="2014-05" db="EMBL/GenBank/DDBJ databases">
        <authorList>
            <person name="Chronopoulou M."/>
        </authorList>
    </citation>
    <scope>NUCLEOTIDE SEQUENCE</scope>
    <source>
        <tissue evidence="1">Whole organism</tissue>
    </source>
</reference>
<dbReference type="AlphaFoldDB" id="A0A0K2UMJ8"/>
<accession>A0A0K2UMJ8</accession>
<name>A0A0K2UMJ8_LEPSM</name>
<gene>
    <name evidence="1" type="primary">Ttc39b</name>
</gene>
<organism evidence="1">
    <name type="scientific">Lepeophtheirus salmonis</name>
    <name type="common">Salmon louse</name>
    <name type="synonym">Caligus salmonis</name>
    <dbReference type="NCBI Taxonomy" id="72036"/>
    <lineage>
        <taxon>Eukaryota</taxon>
        <taxon>Metazoa</taxon>
        <taxon>Ecdysozoa</taxon>
        <taxon>Arthropoda</taxon>
        <taxon>Crustacea</taxon>
        <taxon>Multicrustacea</taxon>
        <taxon>Hexanauplia</taxon>
        <taxon>Copepoda</taxon>
        <taxon>Siphonostomatoida</taxon>
        <taxon>Caligidae</taxon>
        <taxon>Lepeophtheirus</taxon>
    </lineage>
</organism>
<evidence type="ECO:0000313" key="1">
    <source>
        <dbReference type="EMBL" id="CDW38946.1"/>
    </source>
</evidence>
<dbReference type="Gene3D" id="1.25.40.10">
    <property type="entry name" value="Tetratricopeptide repeat domain"/>
    <property type="match status" value="1"/>
</dbReference>
<dbReference type="SUPFAM" id="SSF48452">
    <property type="entry name" value="TPR-like"/>
    <property type="match status" value="1"/>
</dbReference>
<dbReference type="OrthoDB" id="43460at2759"/>
<sequence length="472" mass="55006">SADRSIYHALGYGTFMFLKAVMTFEQSHIEDASDVLSSTCETINSFRNKKSSLVDSLGKMLGKEDPNAYTEIELHAEICYAELLLLKAILTICEDESLVSFVNAGLKVRSCYHSYRNCISILQDRDWKSSKFKNDFECGVRMGSGTFHVLVSLLPSRVTKILKFIGLNGDRDAGFRDLHHVYEDRESIRQFASCIFLLGYHLVVSYFLGISKPNLELCREILDQKMEQYPEGVFFHFFHARYFFLQGELEKAIKYYIKSVTSQEEWPQFHHVCYWELFWATSFKRDWRASYNYANILFNESRWSKCFYAYQRAALMCMFEEDLSPEERKEQIDLMKNIPSWKQRLGGKSLPMEKFALSKAERFLKQGNRLTLPVLELIYVWNGFRIIGPRRNLLEPIYVMVEKELKEVETRKGSDFYNEDLCLLTLLKGMCLKYLSSPYGAEECFETVASYGKKLSADSYLIPYSLAERGFL</sequence>
<feature type="non-terminal residue" evidence="1">
    <location>
        <position position="1"/>
    </location>
</feature>
<dbReference type="EMBL" id="HACA01021585">
    <property type="protein sequence ID" value="CDW38946.1"/>
    <property type="molecule type" value="Transcribed_RNA"/>
</dbReference>
<protein>
    <submittedName>
        <fullName evidence="1">Tetratricopeptide repeat domain 39B [Nasonia vitripennis]</fullName>
    </submittedName>
</protein>
<dbReference type="PANTHER" id="PTHR31859:SF9">
    <property type="entry name" value="TETRATRICOPEPTIDE REPEAT PROTEIN 39B"/>
    <property type="match status" value="1"/>
</dbReference>
<dbReference type="Pfam" id="PF10300">
    <property type="entry name" value="Iml2-TPR_39"/>
    <property type="match status" value="1"/>
</dbReference>
<feature type="non-terminal residue" evidence="1">
    <location>
        <position position="472"/>
    </location>
</feature>
<dbReference type="InterPro" id="IPR019412">
    <property type="entry name" value="IML2/TPR_39"/>
</dbReference>
<proteinExistence type="predicted"/>